<dbReference type="EMBL" id="AHNU02000087">
    <property type="protein sequence ID" value="EMN87874.1"/>
    <property type="molecule type" value="Genomic_DNA"/>
</dbReference>
<reference evidence="1 2" key="1">
    <citation type="submission" date="2013-01" db="EMBL/GenBank/DDBJ databases">
        <authorList>
            <person name="Harkins D.M."/>
            <person name="Durkin A.S."/>
            <person name="Brinkac L.M."/>
            <person name="Haft D.H."/>
            <person name="Selengut J.D."/>
            <person name="Sanka R."/>
            <person name="DePew J."/>
            <person name="Purushe J."/>
            <person name="Chanthongthip A."/>
            <person name="Lattana O."/>
            <person name="Phetsouvanh R."/>
            <person name="Newton P.N."/>
            <person name="Vinetz J.M."/>
            <person name="Sutton G.G."/>
            <person name="Nierman W.C."/>
            <person name="Fouts D.E."/>
        </authorList>
    </citation>
    <scope>NUCLEOTIDE SEQUENCE [LARGE SCALE GENOMIC DNA]</scope>
    <source>
        <strain evidence="1 2">UI 13098</strain>
    </source>
</reference>
<protein>
    <submittedName>
        <fullName evidence="1">Uncharacterized protein</fullName>
    </submittedName>
</protein>
<comment type="caution">
    <text evidence="1">The sequence shown here is derived from an EMBL/GenBank/DDBJ whole genome shotgun (WGS) entry which is preliminary data.</text>
</comment>
<accession>M6PXN7</accession>
<keyword evidence="2" id="KW-1185">Reference proteome</keyword>
<evidence type="ECO:0000313" key="2">
    <source>
        <dbReference type="Proteomes" id="UP000012118"/>
    </source>
</evidence>
<gene>
    <name evidence="1" type="ORF">LEP1GSC108_0683</name>
</gene>
<dbReference type="AlphaFoldDB" id="M6PXN7"/>
<evidence type="ECO:0000313" key="1">
    <source>
        <dbReference type="EMBL" id="EMN87874.1"/>
    </source>
</evidence>
<organism evidence="1 2">
    <name type="scientific">Leptospira weilii str. UI 13098</name>
    <dbReference type="NCBI Taxonomy" id="1088542"/>
    <lineage>
        <taxon>Bacteria</taxon>
        <taxon>Pseudomonadati</taxon>
        <taxon>Spirochaetota</taxon>
        <taxon>Spirochaetia</taxon>
        <taxon>Leptospirales</taxon>
        <taxon>Leptospiraceae</taxon>
        <taxon>Leptospira</taxon>
    </lineage>
</organism>
<sequence length="58" mass="6807">MYFLPSEFIRIPGQYLRGSDIFEDFFGMFRLQADGPRRYGSRISARFLSSTKAISSYR</sequence>
<proteinExistence type="predicted"/>
<name>M6PXN7_9LEPT</name>
<dbReference type="Proteomes" id="UP000012118">
    <property type="component" value="Unassembled WGS sequence"/>
</dbReference>